<evidence type="ECO:0000256" key="1">
    <source>
        <dbReference type="SAM" id="Coils"/>
    </source>
</evidence>
<keyword evidence="1" id="KW-0175">Coiled coil</keyword>
<reference evidence="3" key="1">
    <citation type="journal article" date="2019" name="Sci. Rep.">
        <title>Draft genome of Tanacetum cinerariifolium, the natural source of mosquito coil.</title>
        <authorList>
            <person name="Yamashiro T."/>
            <person name="Shiraishi A."/>
            <person name="Satake H."/>
            <person name="Nakayama K."/>
        </authorList>
    </citation>
    <scope>NUCLEOTIDE SEQUENCE</scope>
</reference>
<dbReference type="InterPro" id="IPR045864">
    <property type="entry name" value="aa-tRNA-synth_II/BPL/LPL"/>
</dbReference>
<sequence>MTGGRVQGDLLALEDVVSLLIDDPQLEQKLKELPAHFQKFATCFYQQDHYDNAMQNTPVNTKDDKEFTVVKILAILLGSKGEIQRHVGLTKRFELFICGRELGNAFSKLTDPLDHRGRLEEQVKQHNKRREAAASEGKGQKTMMTSLMGLCCYLAEIIIVNLDSSSNNNNSDSYSTSQISTSEEINHDSPEPPNSLLKWYHYLSDEYKDNGRFWVSKSGCNESDVKPSWKDIKKDKAEIKIYDMIQNGVWVWPEEWVASYPNILSIPNPTLNNVVNKVYWVTKDGKKVLGLKVFLITQLLLLLNISIAQRLRLHEVDVAEKLQLLIRVKTVSESYYCEYKEVTTAQVKTQVVEGVTTVMPITSVEDKAQRRLEVKARSTLMMGILNEHQLKFNSIKDAKQLLKAVEKRFSGNVVTKKTQRNLLKQQYKNFIASNSKMPDQTFDRLQKLVSQLEMLGENHSQEDVNQKLLRSLSPEWNTHVIVWRNKADLETTNIDDLYDNLKDLGQIHPDDLEEMDLRWQMTMLTIRARRRHFATECKAPRNQDTKNNESTRRSVPVETPASTALVPCDEIVNLLKSHNEQLIKDLKKLELMVLGYKSGLQSVEERLKFFKKNEFIYLEDIKVLKVEIQMKELAIIEFRRKLEVAQKEKDGIQLTIEKLENKSMSLNKLIDCQIVDNCKKRLGLDEFTDKPVAENTKSSKEKTKAVKKNSDATIIKECVSDDKEENVAQPKIVKTVKPSIVKKEFVKHRQKEKTDRKTVKKVKHNRSKNVNTARPKAVFDAVKGNLFNAVKASTCWGNPQMDLHDKGVIDSRCSRHMIGNMSYLTDYEEINEGYVAFGGNPKGGKITGKELSDAKQKLMLLDNAAERSLMLLSQVKTVNDKCCR</sequence>
<protein>
    <submittedName>
        <fullName evidence="3">Ribonuclease H-like domain-containing protein</fullName>
    </submittedName>
</protein>
<proteinExistence type="predicted"/>
<feature type="compositionally biased region" description="Low complexity" evidence="2">
    <location>
        <begin position="169"/>
        <end position="183"/>
    </location>
</feature>
<organism evidence="3">
    <name type="scientific">Tanacetum cinerariifolium</name>
    <name type="common">Dalmatian daisy</name>
    <name type="synonym">Chrysanthemum cinerariifolium</name>
    <dbReference type="NCBI Taxonomy" id="118510"/>
    <lineage>
        <taxon>Eukaryota</taxon>
        <taxon>Viridiplantae</taxon>
        <taxon>Streptophyta</taxon>
        <taxon>Embryophyta</taxon>
        <taxon>Tracheophyta</taxon>
        <taxon>Spermatophyta</taxon>
        <taxon>Magnoliopsida</taxon>
        <taxon>eudicotyledons</taxon>
        <taxon>Gunneridae</taxon>
        <taxon>Pentapetalae</taxon>
        <taxon>asterids</taxon>
        <taxon>campanulids</taxon>
        <taxon>Asterales</taxon>
        <taxon>Asteraceae</taxon>
        <taxon>Asteroideae</taxon>
        <taxon>Anthemideae</taxon>
        <taxon>Anthemidinae</taxon>
        <taxon>Tanacetum</taxon>
    </lineage>
</organism>
<gene>
    <name evidence="3" type="ORF">Tci_058646</name>
</gene>
<dbReference type="Gene3D" id="3.30.930.10">
    <property type="entry name" value="Bira Bifunctional Protein, Domain 2"/>
    <property type="match status" value="1"/>
</dbReference>
<accession>A0A6L2NK94</accession>
<name>A0A6L2NK94_TANCI</name>
<dbReference type="EMBL" id="BKCJ010009377">
    <property type="protein sequence ID" value="GEU86668.1"/>
    <property type="molecule type" value="Genomic_DNA"/>
</dbReference>
<comment type="caution">
    <text evidence="3">The sequence shown here is derived from an EMBL/GenBank/DDBJ whole genome shotgun (WGS) entry which is preliminary data.</text>
</comment>
<evidence type="ECO:0000256" key="2">
    <source>
        <dbReference type="SAM" id="MobiDB-lite"/>
    </source>
</evidence>
<feature type="region of interest" description="Disordered" evidence="2">
    <location>
        <begin position="169"/>
        <end position="191"/>
    </location>
</feature>
<dbReference type="AlphaFoldDB" id="A0A6L2NK94"/>
<feature type="coiled-coil region" evidence="1">
    <location>
        <begin position="628"/>
        <end position="662"/>
    </location>
</feature>
<dbReference type="Pfam" id="PF14223">
    <property type="entry name" value="Retrotran_gag_2"/>
    <property type="match status" value="1"/>
</dbReference>
<evidence type="ECO:0000313" key="3">
    <source>
        <dbReference type="EMBL" id="GEU86668.1"/>
    </source>
</evidence>
<feature type="region of interest" description="Disordered" evidence="2">
    <location>
        <begin position="539"/>
        <end position="559"/>
    </location>
</feature>
<feature type="compositionally biased region" description="Basic and acidic residues" evidence="2">
    <location>
        <begin position="539"/>
        <end position="552"/>
    </location>
</feature>